<gene>
    <name evidence="2" type="ORF">B0174_01605</name>
</gene>
<keyword evidence="3" id="KW-1185">Reference proteome</keyword>
<protein>
    <submittedName>
        <fullName evidence="2">DNA-binding protein</fullName>
    </submittedName>
</protein>
<dbReference type="OrthoDB" id="9816206at2"/>
<evidence type="ECO:0000313" key="2">
    <source>
        <dbReference type="EMBL" id="PUE65989.1"/>
    </source>
</evidence>
<comment type="caution">
    <text evidence="2">The sequence shown here is derived from an EMBL/GenBank/DDBJ whole genome shotgun (WGS) entry which is preliminary data.</text>
</comment>
<proteinExistence type="predicted"/>
<name>A0A363D3V8_9BACT</name>
<dbReference type="Proteomes" id="UP000251135">
    <property type="component" value="Unassembled WGS sequence"/>
</dbReference>
<dbReference type="Pfam" id="PF10543">
    <property type="entry name" value="ORF6N"/>
    <property type="match status" value="1"/>
</dbReference>
<organism evidence="2 3">
    <name type="scientific">Arcobacter caeni</name>
    <dbReference type="NCBI Taxonomy" id="1912877"/>
    <lineage>
        <taxon>Bacteria</taxon>
        <taxon>Pseudomonadati</taxon>
        <taxon>Campylobacterota</taxon>
        <taxon>Epsilonproteobacteria</taxon>
        <taxon>Campylobacterales</taxon>
        <taxon>Arcobacteraceae</taxon>
        <taxon>Arcobacter</taxon>
    </lineage>
</organism>
<keyword evidence="2" id="KW-0238">DNA-binding</keyword>
<sequence length="287" mass="34248">MQELIINENNIKDKIYTIRNLQVMLDKDLAELYGVETKRINEAVKNNQDKFQDDFYFELSDYEFEDLRSKFSTANFSKTRINPKVFTEQGIYMLATILKSKMASQVTVYIIKTFANLRKIISQNISMFERFERVEQRLSIHDKNFDRLFAALENKSLKPKQGIFYDGEIFDAYVFINDLIKTANSEIILIDNYIDETVFTLFSKYPNNKIKIYTQNISKQLKLDFEKYQKQYQNIELFEFKNSHDRFLIIDKKDIYHLGASLKDLGKKWFAFSKFEMNTLEVLKRLK</sequence>
<reference evidence="2 3" key="1">
    <citation type="submission" date="2017-02" db="EMBL/GenBank/DDBJ databases">
        <title>Arcobacter caeni sp. nov, a new Arcobacter species isolated from reclaimed water.</title>
        <authorList>
            <person name="Figueras M.J."/>
            <person name="Perez-Cataluna A."/>
            <person name="Salas-Masso N."/>
        </authorList>
    </citation>
    <scope>NUCLEOTIDE SEQUENCE [LARGE SCALE GENOMIC DNA]</scope>
    <source>
        <strain evidence="2 3">RW17-10</strain>
    </source>
</reference>
<dbReference type="GO" id="GO:0003677">
    <property type="term" value="F:DNA binding"/>
    <property type="evidence" value="ECO:0007669"/>
    <property type="project" value="UniProtKB-KW"/>
</dbReference>
<accession>A0A363D3V8</accession>
<dbReference type="InterPro" id="IPR018873">
    <property type="entry name" value="KilA-N_DNA-bd_domain"/>
</dbReference>
<evidence type="ECO:0000313" key="3">
    <source>
        <dbReference type="Proteomes" id="UP000251135"/>
    </source>
</evidence>
<feature type="domain" description="KilA-N DNA-binding" evidence="1">
    <location>
        <begin position="14"/>
        <end position="97"/>
    </location>
</feature>
<dbReference type="AlphaFoldDB" id="A0A363D3V8"/>
<dbReference type="RefSeq" id="WP_108557896.1">
    <property type="nucleotide sequence ID" value="NZ_MUXE01000002.1"/>
</dbReference>
<dbReference type="EMBL" id="MUXE01000002">
    <property type="protein sequence ID" value="PUE65989.1"/>
    <property type="molecule type" value="Genomic_DNA"/>
</dbReference>
<evidence type="ECO:0000259" key="1">
    <source>
        <dbReference type="Pfam" id="PF10543"/>
    </source>
</evidence>